<evidence type="ECO:0000313" key="3">
    <source>
        <dbReference type="Proteomes" id="UP000464262"/>
    </source>
</evidence>
<dbReference type="Proteomes" id="UP000464262">
    <property type="component" value="Chromosome 1"/>
</dbReference>
<dbReference type="EMBL" id="CP047475">
    <property type="protein sequence ID" value="QIA62840.1"/>
    <property type="molecule type" value="Genomic_DNA"/>
</dbReference>
<evidence type="ECO:0000313" key="2">
    <source>
        <dbReference type="EMBL" id="QIA62840.1"/>
    </source>
</evidence>
<dbReference type="KEGG" id="vas:GT360_04610"/>
<keyword evidence="3" id="KW-1185">Reference proteome</keyword>
<proteinExistence type="predicted"/>
<dbReference type="AlphaFoldDB" id="A0A7Z2YDB9"/>
<dbReference type="InterPro" id="IPR015102">
    <property type="entry name" value="Tscrpt_reg_HTH_FeoC"/>
</dbReference>
<dbReference type="InterPro" id="IPR036390">
    <property type="entry name" value="WH_DNA-bd_sf"/>
</dbReference>
<organism evidence="2 3">
    <name type="scientific">Vibrio astriarenae</name>
    <dbReference type="NCBI Taxonomy" id="1481923"/>
    <lineage>
        <taxon>Bacteria</taxon>
        <taxon>Pseudomonadati</taxon>
        <taxon>Pseudomonadota</taxon>
        <taxon>Gammaproteobacteria</taxon>
        <taxon>Vibrionales</taxon>
        <taxon>Vibrionaceae</taxon>
        <taxon>Vibrio</taxon>
    </lineage>
</organism>
<feature type="domain" description="Transcriptional regulator HTH-type FeoC" evidence="1">
    <location>
        <begin position="3"/>
        <end position="53"/>
    </location>
</feature>
<dbReference type="RefSeq" id="WP_164647735.1">
    <property type="nucleotide sequence ID" value="NZ_CP047475.1"/>
</dbReference>
<dbReference type="InterPro" id="IPR036388">
    <property type="entry name" value="WH-like_DNA-bd_sf"/>
</dbReference>
<reference evidence="2 3" key="1">
    <citation type="submission" date="2020-01" db="EMBL/GenBank/DDBJ databases">
        <title>Whole genome and functional gene identification of agarase of Vibrio HN897.</title>
        <authorList>
            <person name="Liu Y."/>
            <person name="Zhao Z."/>
        </authorList>
    </citation>
    <scope>NUCLEOTIDE SEQUENCE [LARGE SCALE GENOMIC DNA]</scope>
    <source>
        <strain evidence="2 3">HN897</strain>
    </source>
</reference>
<dbReference type="Gene3D" id="1.10.10.10">
    <property type="entry name" value="Winged helix-like DNA-binding domain superfamily/Winged helix DNA-binding domain"/>
    <property type="match status" value="1"/>
</dbReference>
<sequence>MIVSQLYEYICQQGTMSQAQLAQHFGVSADGIDAMLDIWIQKGKLSRLLDTNPITKKQSVRYAVTKDDGLSVTVTM</sequence>
<gene>
    <name evidence="2" type="ORF">GT360_04610</name>
</gene>
<evidence type="ECO:0000259" key="1">
    <source>
        <dbReference type="Pfam" id="PF09012"/>
    </source>
</evidence>
<dbReference type="SUPFAM" id="SSF46785">
    <property type="entry name" value="Winged helix' DNA-binding domain"/>
    <property type="match status" value="1"/>
</dbReference>
<accession>A0A7Z2YDB9</accession>
<protein>
    <submittedName>
        <fullName evidence="2">Iron transporter FeoC</fullName>
    </submittedName>
</protein>
<dbReference type="Pfam" id="PF09012">
    <property type="entry name" value="FeoC"/>
    <property type="match status" value="1"/>
</dbReference>
<name>A0A7Z2YDB9_9VIBR</name>